<dbReference type="SUPFAM" id="SSF48371">
    <property type="entry name" value="ARM repeat"/>
    <property type="match status" value="1"/>
</dbReference>
<name>A0AAD2AB59_9LAMI</name>
<protein>
    <submittedName>
        <fullName evidence="1">Uncharacterized protein</fullName>
    </submittedName>
</protein>
<evidence type="ECO:0000313" key="1">
    <source>
        <dbReference type="EMBL" id="CAI9784985.1"/>
    </source>
</evidence>
<dbReference type="InterPro" id="IPR016024">
    <property type="entry name" value="ARM-type_fold"/>
</dbReference>
<gene>
    <name evidence="1" type="ORF">FPE_LOCUS32415</name>
</gene>
<dbReference type="Proteomes" id="UP000834106">
    <property type="component" value="Chromosome 21"/>
</dbReference>
<evidence type="ECO:0000313" key="2">
    <source>
        <dbReference type="Proteomes" id="UP000834106"/>
    </source>
</evidence>
<keyword evidence="2" id="KW-1185">Reference proteome</keyword>
<dbReference type="InterPro" id="IPR011989">
    <property type="entry name" value="ARM-like"/>
</dbReference>
<dbReference type="PANTHER" id="PTHR13366">
    <property type="entry name" value="MALARIA ANTIGEN-RELATED"/>
    <property type="match status" value="1"/>
</dbReference>
<dbReference type="Gene3D" id="1.25.10.10">
    <property type="entry name" value="Leucine-rich Repeat Variant"/>
    <property type="match status" value="1"/>
</dbReference>
<sequence>MCVLASERWYEAIVKRMPIIIQHSSATVRAASITCFARMTSSVFFSLPKDKPDFSIKSSIDAALSDVPSVRSVACRAIGVIACFPQIFHSTEILEKFIQAARAVFVSSPNFSRTVSDSPGQSMDLFGGSENSANNNILVAH</sequence>
<dbReference type="EMBL" id="OU503056">
    <property type="protein sequence ID" value="CAI9784985.1"/>
    <property type="molecule type" value="Genomic_DNA"/>
</dbReference>
<reference evidence="1" key="1">
    <citation type="submission" date="2023-05" db="EMBL/GenBank/DDBJ databases">
        <authorList>
            <person name="Huff M."/>
        </authorList>
    </citation>
    <scope>NUCLEOTIDE SEQUENCE</scope>
</reference>
<dbReference type="InterPro" id="IPR052107">
    <property type="entry name" value="HEAT6"/>
</dbReference>
<accession>A0AAD2AB59</accession>
<organism evidence="1 2">
    <name type="scientific">Fraxinus pennsylvanica</name>
    <dbReference type="NCBI Taxonomy" id="56036"/>
    <lineage>
        <taxon>Eukaryota</taxon>
        <taxon>Viridiplantae</taxon>
        <taxon>Streptophyta</taxon>
        <taxon>Embryophyta</taxon>
        <taxon>Tracheophyta</taxon>
        <taxon>Spermatophyta</taxon>
        <taxon>Magnoliopsida</taxon>
        <taxon>eudicotyledons</taxon>
        <taxon>Gunneridae</taxon>
        <taxon>Pentapetalae</taxon>
        <taxon>asterids</taxon>
        <taxon>lamiids</taxon>
        <taxon>Lamiales</taxon>
        <taxon>Oleaceae</taxon>
        <taxon>Oleeae</taxon>
        <taxon>Fraxinus</taxon>
    </lineage>
</organism>
<dbReference type="AlphaFoldDB" id="A0AAD2AB59"/>
<proteinExistence type="predicted"/>
<dbReference type="PANTHER" id="PTHR13366:SF0">
    <property type="entry name" value="HEAT REPEAT-CONTAINING PROTEIN 6"/>
    <property type="match status" value="1"/>
</dbReference>